<sequence>MALLPDKSPRFPAPAPDAPDPGPGAYLGSFPRGPAERVKGGPVSRSKRQPISRWKTKLNTPGPGAYAPGDPEPDLPGLAAPAWRSRPGPGPDPLGLSSCSFRSSCSRISQDNLKEPLLVPGSTHFQPAKSADNPGPGTYESPGQLGGQTWSYPPPFKPPLMRSKSAPSIQTLKKEIHYTGRSDNVPAPGEYDTELADGALKSAVRTDGPSPDFHASSSKRNLFPGVEGPGPGAYESKNLTSKGTSHPFASQTQRSPVAKVGSELTPGPETAFAPQAERREKCFSSYRSAVPRELQTNLSLPFTQPEHYVVPGLADWKGMGRRTGK</sequence>
<feature type="region of interest" description="Disordered" evidence="1">
    <location>
        <begin position="117"/>
        <end position="278"/>
    </location>
</feature>
<feature type="compositionally biased region" description="Basic residues" evidence="1">
    <location>
        <begin position="45"/>
        <end position="56"/>
    </location>
</feature>
<dbReference type="EMBL" id="CAUYUJ010021273">
    <property type="protein sequence ID" value="CAK0903625.1"/>
    <property type="molecule type" value="Genomic_DNA"/>
</dbReference>
<protein>
    <submittedName>
        <fullName evidence="2">Uncharacterized protein</fullName>
    </submittedName>
</protein>
<evidence type="ECO:0000313" key="2">
    <source>
        <dbReference type="EMBL" id="CAK0903625.1"/>
    </source>
</evidence>
<feature type="non-terminal residue" evidence="2">
    <location>
        <position position="325"/>
    </location>
</feature>
<evidence type="ECO:0000256" key="1">
    <source>
        <dbReference type="SAM" id="MobiDB-lite"/>
    </source>
</evidence>
<organism evidence="2 3">
    <name type="scientific">Prorocentrum cordatum</name>
    <dbReference type="NCBI Taxonomy" id="2364126"/>
    <lineage>
        <taxon>Eukaryota</taxon>
        <taxon>Sar</taxon>
        <taxon>Alveolata</taxon>
        <taxon>Dinophyceae</taxon>
        <taxon>Prorocentrales</taxon>
        <taxon>Prorocentraceae</taxon>
        <taxon>Prorocentrum</taxon>
    </lineage>
</organism>
<accession>A0ABN9XUA7</accession>
<feature type="compositionally biased region" description="Polar residues" evidence="1">
    <location>
        <begin position="237"/>
        <end position="255"/>
    </location>
</feature>
<feature type="region of interest" description="Disordered" evidence="1">
    <location>
        <begin position="1"/>
        <end position="95"/>
    </location>
</feature>
<dbReference type="Pfam" id="PF07004">
    <property type="entry name" value="SHIPPO-rpt"/>
    <property type="match status" value="1"/>
</dbReference>
<evidence type="ECO:0000313" key="3">
    <source>
        <dbReference type="Proteomes" id="UP001189429"/>
    </source>
</evidence>
<name>A0ABN9XUA7_9DINO</name>
<comment type="caution">
    <text evidence="2">The sequence shown here is derived from an EMBL/GenBank/DDBJ whole genome shotgun (WGS) entry which is preliminary data.</text>
</comment>
<reference evidence="2" key="1">
    <citation type="submission" date="2023-10" db="EMBL/GenBank/DDBJ databases">
        <authorList>
            <person name="Chen Y."/>
            <person name="Shah S."/>
            <person name="Dougan E. K."/>
            <person name="Thang M."/>
            <person name="Chan C."/>
        </authorList>
    </citation>
    <scope>NUCLEOTIDE SEQUENCE [LARGE SCALE GENOMIC DNA]</scope>
</reference>
<gene>
    <name evidence="2" type="ORF">PCOR1329_LOCUS79906</name>
</gene>
<dbReference type="InterPro" id="IPR010736">
    <property type="entry name" value="SHIPPO-rpt"/>
</dbReference>
<proteinExistence type="predicted"/>
<keyword evidence="3" id="KW-1185">Reference proteome</keyword>
<dbReference type="Proteomes" id="UP001189429">
    <property type="component" value="Unassembled WGS sequence"/>
</dbReference>
<feature type="compositionally biased region" description="Pro residues" evidence="1">
    <location>
        <begin position="11"/>
        <end position="22"/>
    </location>
</feature>